<evidence type="ECO:0000313" key="9">
    <source>
        <dbReference type="Proteomes" id="UP001221302"/>
    </source>
</evidence>
<protein>
    <submittedName>
        <fullName evidence="8">DedA family protein</fullName>
    </submittedName>
</protein>
<keyword evidence="5 6" id="KW-0472">Membrane</keyword>
<feature type="transmembrane region" description="Helical" evidence="6">
    <location>
        <begin position="7"/>
        <end position="27"/>
    </location>
</feature>
<proteinExistence type="predicted"/>
<reference evidence="8" key="1">
    <citation type="submission" date="2023-03" db="EMBL/GenBank/DDBJ databases">
        <title>Stygiobacter electus gen. nov., sp. nov., facultatively anaerobic thermotolerant bacterium of the class Ignavibacteria from a well of Yessentuki mineral water deposit.</title>
        <authorList>
            <person name="Podosokorskaya O.A."/>
            <person name="Elcheninov A.G."/>
            <person name="Petrova N.F."/>
            <person name="Zavarzina D.G."/>
            <person name="Kublanov I.V."/>
            <person name="Merkel A.Y."/>
        </authorList>
    </citation>
    <scope>NUCLEOTIDE SEQUENCE</scope>
    <source>
        <strain evidence="8">09-Me</strain>
    </source>
</reference>
<organism evidence="8 9">
    <name type="scientific">Stygiobacter electus</name>
    <dbReference type="NCBI Taxonomy" id="3032292"/>
    <lineage>
        <taxon>Bacteria</taxon>
        <taxon>Pseudomonadati</taxon>
        <taxon>Ignavibacteriota</taxon>
        <taxon>Ignavibacteria</taxon>
        <taxon>Ignavibacteriales</taxon>
        <taxon>Melioribacteraceae</taxon>
        <taxon>Stygiobacter</taxon>
    </lineage>
</organism>
<feature type="transmembrane region" description="Helical" evidence="6">
    <location>
        <begin position="174"/>
        <end position="195"/>
    </location>
</feature>
<comment type="caution">
    <text evidence="8">The sequence shown here is derived from an EMBL/GenBank/DDBJ whole genome shotgun (WGS) entry which is preliminary data.</text>
</comment>
<gene>
    <name evidence="8" type="ORF">P0M35_11395</name>
</gene>
<sequence length="200" mass="22906">MLEQVIAYINSLDPVIIYLLLFFFSFIENIFPPSPSDIVVVIAATLISKNELDFLVILLITTIASTIGFIAMYLIGEFSGENIIRKGKLKFIKQEYLEKADKWFHKFGYNLILINRFMPGTRAVISFFCGVHRLNPLRSFIAAATSSLIWNLILIFLGITLGNNIQLVDKYLNTYSNIGLIVTIILVSFFLIKFLRRRKK</sequence>
<keyword evidence="3 6" id="KW-0812">Transmembrane</keyword>
<evidence type="ECO:0000256" key="4">
    <source>
        <dbReference type="ARBA" id="ARBA00022989"/>
    </source>
</evidence>
<keyword evidence="2" id="KW-1003">Cell membrane</keyword>
<dbReference type="PANTHER" id="PTHR42709:SF6">
    <property type="entry name" value="UNDECAPRENYL PHOSPHATE TRANSPORTER A"/>
    <property type="match status" value="1"/>
</dbReference>
<evidence type="ECO:0000313" key="8">
    <source>
        <dbReference type="EMBL" id="MDF1612757.1"/>
    </source>
</evidence>
<evidence type="ECO:0000256" key="5">
    <source>
        <dbReference type="ARBA" id="ARBA00023136"/>
    </source>
</evidence>
<dbReference type="RefSeq" id="WP_321536528.1">
    <property type="nucleotide sequence ID" value="NZ_JARGDL010000018.1"/>
</dbReference>
<accession>A0AAE3P2U7</accession>
<evidence type="ECO:0000256" key="3">
    <source>
        <dbReference type="ARBA" id="ARBA00022692"/>
    </source>
</evidence>
<feature type="domain" description="VTT" evidence="7">
    <location>
        <begin position="35"/>
        <end position="158"/>
    </location>
</feature>
<feature type="transmembrane region" description="Helical" evidence="6">
    <location>
        <begin position="54"/>
        <end position="76"/>
    </location>
</feature>
<dbReference type="Pfam" id="PF09335">
    <property type="entry name" value="VTT_dom"/>
    <property type="match status" value="1"/>
</dbReference>
<evidence type="ECO:0000256" key="2">
    <source>
        <dbReference type="ARBA" id="ARBA00022475"/>
    </source>
</evidence>
<dbReference type="Proteomes" id="UP001221302">
    <property type="component" value="Unassembled WGS sequence"/>
</dbReference>
<comment type="subcellular location">
    <subcellularLocation>
        <location evidence="1">Cell membrane</location>
        <topology evidence="1">Multi-pass membrane protein</topology>
    </subcellularLocation>
</comment>
<keyword evidence="4 6" id="KW-1133">Transmembrane helix</keyword>
<evidence type="ECO:0000256" key="1">
    <source>
        <dbReference type="ARBA" id="ARBA00004651"/>
    </source>
</evidence>
<evidence type="ECO:0000259" key="7">
    <source>
        <dbReference type="Pfam" id="PF09335"/>
    </source>
</evidence>
<dbReference type="InterPro" id="IPR032816">
    <property type="entry name" value="VTT_dom"/>
</dbReference>
<dbReference type="GO" id="GO:0005886">
    <property type="term" value="C:plasma membrane"/>
    <property type="evidence" value="ECO:0007669"/>
    <property type="project" value="UniProtKB-SubCell"/>
</dbReference>
<feature type="transmembrane region" description="Helical" evidence="6">
    <location>
        <begin position="140"/>
        <end position="162"/>
    </location>
</feature>
<name>A0AAE3P2U7_9BACT</name>
<dbReference type="AlphaFoldDB" id="A0AAE3P2U7"/>
<evidence type="ECO:0000256" key="6">
    <source>
        <dbReference type="SAM" id="Phobius"/>
    </source>
</evidence>
<dbReference type="EMBL" id="JARGDL010000018">
    <property type="protein sequence ID" value="MDF1612757.1"/>
    <property type="molecule type" value="Genomic_DNA"/>
</dbReference>
<keyword evidence="9" id="KW-1185">Reference proteome</keyword>
<dbReference type="InterPro" id="IPR051311">
    <property type="entry name" value="DedA_domain"/>
</dbReference>
<dbReference type="PANTHER" id="PTHR42709">
    <property type="entry name" value="ALKALINE PHOSPHATASE LIKE PROTEIN"/>
    <property type="match status" value="1"/>
</dbReference>